<dbReference type="InterPro" id="IPR000835">
    <property type="entry name" value="HTH_MarR-typ"/>
</dbReference>
<dbReference type="SUPFAM" id="SSF46785">
    <property type="entry name" value="Winged helix' DNA-binding domain"/>
    <property type="match status" value="1"/>
</dbReference>
<dbReference type="GO" id="GO:0003700">
    <property type="term" value="F:DNA-binding transcription factor activity"/>
    <property type="evidence" value="ECO:0007669"/>
    <property type="project" value="InterPro"/>
</dbReference>
<keyword evidence="2" id="KW-0238">DNA-binding</keyword>
<keyword evidence="6" id="KW-1185">Reference proteome</keyword>
<evidence type="ECO:0000256" key="3">
    <source>
        <dbReference type="ARBA" id="ARBA00023163"/>
    </source>
</evidence>
<dbReference type="EMBL" id="FXAZ01000001">
    <property type="protein sequence ID" value="SMG15562.1"/>
    <property type="molecule type" value="Genomic_DNA"/>
</dbReference>
<dbReference type="InterPro" id="IPR036390">
    <property type="entry name" value="WH_DNA-bd_sf"/>
</dbReference>
<dbReference type="GO" id="GO:0003677">
    <property type="term" value="F:DNA binding"/>
    <property type="evidence" value="ECO:0007669"/>
    <property type="project" value="UniProtKB-KW"/>
</dbReference>
<accession>A0A1X7ILI0</accession>
<name>A0A1X7ILI0_9BACL</name>
<sequence length="168" mass="19482">MSGTKSLEGQIHELYIQFLHLQEEQEKRERDVFLAELQQSIGKQASFHLTDIHVLACIGKHEPINVTSIAERMSLSKGSISKINAKLLKEGWIRRTQLSDNKKEIYFRLTPAGKKIFLRHEELHEEAKALYVSYLRRYPDDQLRFIKQLLVDGISAIEGGQLHLRTMK</sequence>
<dbReference type="Gene3D" id="1.10.10.10">
    <property type="entry name" value="Winged helix-like DNA-binding domain superfamily/Winged helix DNA-binding domain"/>
    <property type="match status" value="1"/>
</dbReference>
<dbReference type="AlphaFoldDB" id="A0A1X7ILI0"/>
<dbReference type="PANTHER" id="PTHR35790">
    <property type="entry name" value="HTH-TYPE TRANSCRIPTIONAL REGULATOR PCHR"/>
    <property type="match status" value="1"/>
</dbReference>
<evidence type="ECO:0000313" key="6">
    <source>
        <dbReference type="Proteomes" id="UP000193834"/>
    </source>
</evidence>
<evidence type="ECO:0000259" key="4">
    <source>
        <dbReference type="PROSITE" id="PS50995"/>
    </source>
</evidence>
<dbReference type="SMART" id="SM00347">
    <property type="entry name" value="HTH_MARR"/>
    <property type="match status" value="1"/>
</dbReference>
<dbReference type="InterPro" id="IPR023187">
    <property type="entry name" value="Tscrpt_reg_MarR-type_CS"/>
</dbReference>
<evidence type="ECO:0000313" key="5">
    <source>
        <dbReference type="EMBL" id="SMG15562.1"/>
    </source>
</evidence>
<dbReference type="PROSITE" id="PS01117">
    <property type="entry name" value="HTH_MARR_1"/>
    <property type="match status" value="1"/>
</dbReference>
<reference evidence="5 6" key="1">
    <citation type="submission" date="2017-04" db="EMBL/GenBank/DDBJ databases">
        <authorList>
            <person name="Afonso C.L."/>
            <person name="Miller P.J."/>
            <person name="Scott M.A."/>
            <person name="Spackman E."/>
            <person name="Goraichik I."/>
            <person name="Dimitrov K.M."/>
            <person name="Suarez D.L."/>
            <person name="Swayne D.E."/>
        </authorList>
    </citation>
    <scope>NUCLEOTIDE SEQUENCE [LARGE SCALE GENOMIC DNA]</scope>
    <source>
        <strain evidence="5 6">11</strain>
    </source>
</reference>
<evidence type="ECO:0000256" key="1">
    <source>
        <dbReference type="ARBA" id="ARBA00023015"/>
    </source>
</evidence>
<dbReference type="Proteomes" id="UP000193834">
    <property type="component" value="Unassembled WGS sequence"/>
</dbReference>
<dbReference type="PANTHER" id="PTHR35790:SF4">
    <property type="entry name" value="HTH-TYPE TRANSCRIPTIONAL REGULATOR PCHR"/>
    <property type="match status" value="1"/>
</dbReference>
<keyword evidence="1" id="KW-0805">Transcription regulation</keyword>
<dbReference type="OrthoDB" id="5358347at2"/>
<dbReference type="InterPro" id="IPR036388">
    <property type="entry name" value="WH-like_DNA-bd_sf"/>
</dbReference>
<proteinExistence type="predicted"/>
<feature type="domain" description="HTH marR-type" evidence="4">
    <location>
        <begin position="11"/>
        <end position="155"/>
    </location>
</feature>
<organism evidence="5 6">
    <name type="scientific">Paenibacillus aquistagni</name>
    <dbReference type="NCBI Taxonomy" id="1852522"/>
    <lineage>
        <taxon>Bacteria</taxon>
        <taxon>Bacillati</taxon>
        <taxon>Bacillota</taxon>
        <taxon>Bacilli</taxon>
        <taxon>Bacillales</taxon>
        <taxon>Paenibacillaceae</taxon>
        <taxon>Paenibacillus</taxon>
    </lineage>
</organism>
<dbReference type="Pfam" id="PF01047">
    <property type="entry name" value="MarR"/>
    <property type="match status" value="1"/>
</dbReference>
<gene>
    <name evidence="5" type="ORF">SAMN06295960_0563</name>
</gene>
<dbReference type="STRING" id="1852522.SAMN06295960_0563"/>
<protein>
    <submittedName>
        <fullName evidence="5">Transcriptional regulator</fullName>
    </submittedName>
</protein>
<dbReference type="RefSeq" id="WP_085492815.1">
    <property type="nucleotide sequence ID" value="NZ_FXAZ01000001.1"/>
</dbReference>
<keyword evidence="3" id="KW-0804">Transcription</keyword>
<dbReference type="PROSITE" id="PS50995">
    <property type="entry name" value="HTH_MARR_2"/>
    <property type="match status" value="1"/>
</dbReference>
<evidence type="ECO:0000256" key="2">
    <source>
        <dbReference type="ARBA" id="ARBA00023125"/>
    </source>
</evidence>
<dbReference type="InterPro" id="IPR052067">
    <property type="entry name" value="Metal_resp_HTH_trans_reg"/>
</dbReference>